<accession>A0A6V7HCY6</accession>
<sequence length="110" mass="12583">MASIEDVAEKGGERYTVNGIPRTTSKKKRRKSGEPDRVADWLDSRQEVHTLPVMQDPARDRRLRAGKAGSSASAYYLKIAKLAVKRRRHRQRGAAYTGRACQDDERCRRR</sequence>
<feature type="region of interest" description="Disordered" evidence="1">
    <location>
        <begin position="1"/>
        <end position="37"/>
    </location>
</feature>
<comment type="caution">
    <text evidence="2">The sequence shown here is derived from an EMBL/GenBank/DDBJ whole genome shotgun (WGS) entry which is preliminary data.</text>
</comment>
<proteinExistence type="predicted"/>
<evidence type="ECO:0000313" key="3">
    <source>
        <dbReference type="Proteomes" id="UP000752696"/>
    </source>
</evidence>
<dbReference type="AlphaFoldDB" id="A0A6V7HCY6"/>
<dbReference type="OrthoDB" id="10497441at2759"/>
<dbReference type="Proteomes" id="UP000752696">
    <property type="component" value="Unassembled WGS sequence"/>
</dbReference>
<feature type="compositionally biased region" description="Basic and acidic residues" evidence="1">
    <location>
        <begin position="101"/>
        <end position="110"/>
    </location>
</feature>
<gene>
    <name evidence="2" type="ORF">MHI_LOCUS780523</name>
</gene>
<feature type="region of interest" description="Disordered" evidence="1">
    <location>
        <begin position="88"/>
        <end position="110"/>
    </location>
</feature>
<keyword evidence="3" id="KW-1185">Reference proteome</keyword>
<dbReference type="EMBL" id="CAJDYZ010010546">
    <property type="protein sequence ID" value="CAD1478138.1"/>
    <property type="molecule type" value="Genomic_DNA"/>
</dbReference>
<reference evidence="2" key="1">
    <citation type="submission" date="2020-07" db="EMBL/GenBank/DDBJ databases">
        <authorList>
            <person name="Nazaruddin N."/>
        </authorList>
    </citation>
    <scope>NUCLEOTIDE SEQUENCE</scope>
</reference>
<organism evidence="2 3">
    <name type="scientific">Heterotrigona itama</name>
    <dbReference type="NCBI Taxonomy" id="395501"/>
    <lineage>
        <taxon>Eukaryota</taxon>
        <taxon>Metazoa</taxon>
        <taxon>Ecdysozoa</taxon>
        <taxon>Arthropoda</taxon>
        <taxon>Hexapoda</taxon>
        <taxon>Insecta</taxon>
        <taxon>Pterygota</taxon>
        <taxon>Neoptera</taxon>
        <taxon>Endopterygota</taxon>
        <taxon>Hymenoptera</taxon>
        <taxon>Apocrita</taxon>
        <taxon>Aculeata</taxon>
        <taxon>Apoidea</taxon>
        <taxon>Anthophila</taxon>
        <taxon>Apidae</taxon>
        <taxon>Heterotrigona</taxon>
    </lineage>
</organism>
<evidence type="ECO:0000256" key="1">
    <source>
        <dbReference type="SAM" id="MobiDB-lite"/>
    </source>
</evidence>
<protein>
    <submittedName>
        <fullName evidence="2">Uncharacterized protein</fullName>
    </submittedName>
</protein>
<evidence type="ECO:0000313" key="2">
    <source>
        <dbReference type="EMBL" id="CAD1478138.1"/>
    </source>
</evidence>
<name>A0A6V7HCY6_9HYME</name>